<dbReference type="SUPFAM" id="SSF53323">
    <property type="entry name" value="Pyruvate-ferredoxin oxidoreductase, PFOR, domain III"/>
    <property type="match status" value="1"/>
</dbReference>
<proteinExistence type="predicted"/>
<dbReference type="FunFam" id="3.40.50.920:FF:000009">
    <property type="entry name" value="2-oxoglutarate ferredoxin oxidoreductase subunit alpha"/>
    <property type="match status" value="1"/>
</dbReference>
<feature type="domain" description="Pyruvate flavodoxin/ferredoxin oxidoreductase pyrimidine binding" evidence="3">
    <location>
        <begin position="204"/>
        <end position="442"/>
    </location>
</feature>
<dbReference type="Gene3D" id="3.40.920.10">
    <property type="entry name" value="Pyruvate-ferredoxin oxidoreductase, PFOR, domain III"/>
    <property type="match status" value="1"/>
</dbReference>
<dbReference type="GO" id="GO:0016903">
    <property type="term" value="F:oxidoreductase activity, acting on the aldehyde or oxo group of donors"/>
    <property type="evidence" value="ECO:0007669"/>
    <property type="project" value="InterPro"/>
</dbReference>
<dbReference type="InterPro" id="IPR050722">
    <property type="entry name" value="Pyruvate:ferred/Flavod_OxRd"/>
</dbReference>
<dbReference type="PANTHER" id="PTHR32154">
    <property type="entry name" value="PYRUVATE-FLAVODOXIN OXIDOREDUCTASE-RELATED"/>
    <property type="match status" value="1"/>
</dbReference>
<protein>
    <submittedName>
        <fullName evidence="4">2-oxoacid:acceptor oxidoreductase subunit alpha</fullName>
    </submittedName>
</protein>
<evidence type="ECO:0000259" key="2">
    <source>
        <dbReference type="Pfam" id="PF01558"/>
    </source>
</evidence>
<comment type="caution">
    <text evidence="4">The sequence shown here is derived from an EMBL/GenBank/DDBJ whole genome shotgun (WGS) entry which is preliminary data.</text>
</comment>
<dbReference type="InterPro" id="IPR002869">
    <property type="entry name" value="Pyrv_flavodox_OxRed_cen"/>
</dbReference>
<dbReference type="Gene3D" id="3.40.50.920">
    <property type="match status" value="1"/>
</dbReference>
<dbReference type="SUPFAM" id="SSF52922">
    <property type="entry name" value="TK C-terminal domain-like"/>
    <property type="match status" value="1"/>
</dbReference>
<sequence>MDYTIKVGGEAGQGIQTIGDTLAHIFAKAGYHVFTNQDYESRIRGGHNFYQIRISHKPVTASRSSVHILVALDRESITQHEKELTPDGQVLYDSQMIKEKIEKPNFLDLPLLEFALKYGGSKVMANTVAIGAVLGMLRMDPTIMYQTIEKNFKKKGDAVIRANIECAKAGYEFANKECLMCSFTLLPFDRPKMLISGNEAIGAGAIASGLKFYSAYPMTPSTGIFNFIAEHAKDYGIIVEQAEDEISAINMIIGASFAGVRAMTGTSGGGFALMVEGVSLAAMTETPIVIALAQRPGPATGLPTRTEQADLLFALYAGHGEFPKVIFAPGSPEQAFYLTNKAFDLAEKYQITAIILTDQYLADSQWCYEGFDLGKIKYIDYRLREERLKEIENYKRHAFTETAVSLLAIPGQSKNLVVTDSDEHDEEGHIIEEALIRIKMVEKRLFKKIPLIKKEIAPPLIYGDKNPEIVLICWGSMFGIVKEVVDELIKKYKLAMIHFSEIYPFSEDTRWIELLRRSKKLINIEQNATSQFAKLIKMETGIHIENHINRFDGRPFTFDELLERVYANIK</sequence>
<name>A0A7V5K3B6_9BACT</name>
<dbReference type="NCBIfam" id="TIGR03710">
    <property type="entry name" value="OAFO_sf"/>
    <property type="match status" value="1"/>
</dbReference>
<evidence type="ECO:0000313" key="4">
    <source>
        <dbReference type="EMBL" id="HHH85996.1"/>
    </source>
</evidence>
<dbReference type="InterPro" id="IPR022367">
    <property type="entry name" value="2-oxoacid/accept_OxRdtase_asu"/>
</dbReference>
<evidence type="ECO:0000259" key="3">
    <source>
        <dbReference type="Pfam" id="PF01855"/>
    </source>
</evidence>
<feature type="domain" description="Pyruvate/ketoisovalerate oxidoreductase catalytic" evidence="2">
    <location>
        <begin position="11"/>
        <end position="172"/>
    </location>
</feature>
<dbReference type="FunFam" id="3.40.50.970:FF:000022">
    <property type="entry name" value="2-oxoglutarate ferredoxin oxidoreductase alpha subunit"/>
    <property type="match status" value="1"/>
</dbReference>
<accession>A0A7V5K3B6</accession>
<dbReference type="Gene3D" id="3.40.50.970">
    <property type="match status" value="1"/>
</dbReference>
<dbReference type="SUPFAM" id="SSF52518">
    <property type="entry name" value="Thiamin diphosphate-binding fold (THDP-binding)"/>
    <property type="match status" value="1"/>
</dbReference>
<dbReference type="Pfam" id="PF01558">
    <property type="entry name" value="POR"/>
    <property type="match status" value="1"/>
</dbReference>
<dbReference type="FunFam" id="3.40.920.10:FF:000003">
    <property type="entry name" value="Pyruvate ferredoxin oxidoreductase, alpha subunit"/>
    <property type="match status" value="1"/>
</dbReference>
<organism evidence="4">
    <name type="scientific">Thermodesulfobacterium geofontis</name>
    <dbReference type="NCBI Taxonomy" id="1295609"/>
    <lineage>
        <taxon>Bacteria</taxon>
        <taxon>Pseudomonadati</taxon>
        <taxon>Thermodesulfobacteriota</taxon>
        <taxon>Thermodesulfobacteria</taxon>
        <taxon>Thermodesulfobacteriales</taxon>
        <taxon>Thermodesulfobacteriaceae</taxon>
        <taxon>Thermodesulfobacterium</taxon>
    </lineage>
</organism>
<dbReference type="PANTHER" id="PTHR32154:SF20">
    <property type="entry name" value="2-OXOGLUTARATE OXIDOREDUCTASE SUBUNIT KORA"/>
    <property type="match status" value="1"/>
</dbReference>
<dbReference type="GO" id="GO:0006979">
    <property type="term" value="P:response to oxidative stress"/>
    <property type="evidence" value="ECO:0007669"/>
    <property type="project" value="TreeGrafter"/>
</dbReference>
<evidence type="ECO:0000256" key="1">
    <source>
        <dbReference type="ARBA" id="ARBA00023002"/>
    </source>
</evidence>
<keyword evidence="1" id="KW-0560">Oxidoreductase</keyword>
<dbReference type="Pfam" id="PF01855">
    <property type="entry name" value="POR_N"/>
    <property type="match status" value="1"/>
</dbReference>
<dbReference type="CDD" id="cd07034">
    <property type="entry name" value="TPP_PYR_PFOR_IOR-alpha_like"/>
    <property type="match status" value="1"/>
</dbReference>
<dbReference type="InterPro" id="IPR029061">
    <property type="entry name" value="THDP-binding"/>
</dbReference>
<dbReference type="InterPro" id="IPR019752">
    <property type="entry name" value="Pyrv/ketoisovalerate_OxRed_cat"/>
</dbReference>
<dbReference type="InterPro" id="IPR002880">
    <property type="entry name" value="Pyrv_Fd/Flavodoxin_OxRdtase_N"/>
</dbReference>
<dbReference type="EMBL" id="DRUQ01000015">
    <property type="protein sequence ID" value="HHH85996.1"/>
    <property type="molecule type" value="Genomic_DNA"/>
</dbReference>
<reference evidence="4" key="1">
    <citation type="journal article" date="2020" name="mSystems">
        <title>Genome- and Community-Level Interaction Insights into Carbon Utilization and Element Cycling Functions of Hydrothermarchaeota in Hydrothermal Sediment.</title>
        <authorList>
            <person name="Zhou Z."/>
            <person name="Liu Y."/>
            <person name="Xu W."/>
            <person name="Pan J."/>
            <person name="Luo Z.H."/>
            <person name="Li M."/>
        </authorList>
    </citation>
    <scope>NUCLEOTIDE SEQUENCE [LARGE SCALE GENOMIC DNA]</scope>
    <source>
        <strain evidence="4">SpSt-1011</strain>
    </source>
</reference>
<dbReference type="InterPro" id="IPR009014">
    <property type="entry name" value="Transketo_C/PFOR_II"/>
</dbReference>
<dbReference type="AlphaFoldDB" id="A0A7V5K3B6"/>
<gene>
    <name evidence="4" type="ORF">ENL62_00235</name>
</gene>